<keyword evidence="8" id="KW-1185">Reference proteome</keyword>
<feature type="chain" id="PRO_5021197161" description="Leucine-binding protein domain-containing protein" evidence="5">
    <location>
        <begin position="29"/>
        <end position="397"/>
    </location>
</feature>
<dbReference type="PANTHER" id="PTHR47235:SF1">
    <property type="entry name" value="BLR6548 PROTEIN"/>
    <property type="match status" value="1"/>
</dbReference>
<name>A0A4Y9M7X7_9BRAD</name>
<gene>
    <name evidence="7" type="ORF">E4K65_04520</name>
</gene>
<dbReference type="SUPFAM" id="SSF53822">
    <property type="entry name" value="Periplasmic binding protein-like I"/>
    <property type="match status" value="1"/>
</dbReference>
<dbReference type="GO" id="GO:0006865">
    <property type="term" value="P:amino acid transport"/>
    <property type="evidence" value="ECO:0007669"/>
    <property type="project" value="UniProtKB-KW"/>
</dbReference>
<organism evidence="7 8">
    <name type="scientific">Bradyrhizobium niftali</name>
    <dbReference type="NCBI Taxonomy" id="2560055"/>
    <lineage>
        <taxon>Bacteria</taxon>
        <taxon>Pseudomonadati</taxon>
        <taxon>Pseudomonadota</taxon>
        <taxon>Alphaproteobacteria</taxon>
        <taxon>Hyphomicrobiales</taxon>
        <taxon>Nitrobacteraceae</taxon>
        <taxon>Bradyrhizobium</taxon>
    </lineage>
</organism>
<dbReference type="InterPro" id="IPR028081">
    <property type="entry name" value="Leu-bd"/>
</dbReference>
<evidence type="ECO:0000256" key="5">
    <source>
        <dbReference type="SAM" id="SignalP"/>
    </source>
</evidence>
<reference evidence="7 8" key="1">
    <citation type="submission" date="2019-03" db="EMBL/GenBank/DDBJ databases">
        <title>Bradyrhizobium diversity isolated from nodules of Chamaecrista fasciculata.</title>
        <authorList>
            <person name="Klepa M.S."/>
            <person name="Urquiaga M.O."/>
            <person name="Hungria M."/>
            <person name="Delamuta J.R."/>
        </authorList>
    </citation>
    <scope>NUCLEOTIDE SEQUENCE [LARGE SCALE GENOMIC DNA]</scope>
    <source>
        <strain evidence="7 8">CNPSo 3448</strain>
    </source>
</reference>
<dbReference type="PRINTS" id="PR00337">
    <property type="entry name" value="LEUILEVALBP"/>
</dbReference>
<accession>A0A4Y9M7X7</accession>
<evidence type="ECO:0000256" key="2">
    <source>
        <dbReference type="ARBA" id="ARBA00022448"/>
    </source>
</evidence>
<evidence type="ECO:0000313" key="7">
    <source>
        <dbReference type="EMBL" id="TFV51334.1"/>
    </source>
</evidence>
<keyword evidence="3 5" id="KW-0732">Signal</keyword>
<dbReference type="OrthoDB" id="9791590at2"/>
<evidence type="ECO:0000256" key="3">
    <source>
        <dbReference type="ARBA" id="ARBA00022729"/>
    </source>
</evidence>
<dbReference type="AlphaFoldDB" id="A0A4Y9M7X7"/>
<keyword evidence="2" id="KW-0813">Transport</keyword>
<dbReference type="RefSeq" id="WP_135173076.1">
    <property type="nucleotide sequence ID" value="NZ_SPQT01000001.1"/>
</dbReference>
<evidence type="ECO:0000256" key="1">
    <source>
        <dbReference type="ARBA" id="ARBA00010062"/>
    </source>
</evidence>
<dbReference type="InterPro" id="IPR000709">
    <property type="entry name" value="Leu_Ile_Val-bd"/>
</dbReference>
<dbReference type="Proteomes" id="UP000297966">
    <property type="component" value="Unassembled WGS sequence"/>
</dbReference>
<keyword evidence="4" id="KW-0029">Amino-acid transport</keyword>
<evidence type="ECO:0000313" key="8">
    <source>
        <dbReference type="Proteomes" id="UP000297966"/>
    </source>
</evidence>
<dbReference type="CDD" id="cd06343">
    <property type="entry name" value="PBP1_ABC_ligand_binding-like"/>
    <property type="match status" value="1"/>
</dbReference>
<dbReference type="InterPro" id="IPR028082">
    <property type="entry name" value="Peripla_BP_I"/>
</dbReference>
<dbReference type="Pfam" id="PF13458">
    <property type="entry name" value="Peripla_BP_6"/>
    <property type="match status" value="1"/>
</dbReference>
<sequence>MSMQALRRLSGLASIGLVLCVGGSAAWSAEPGIAPDKIKIGMFGPLTGPVSLWGYPINNGAIAVYNHVNATGGIYGRKIEVVDEDDACDPAKAVAAVKKLIVREDVFAIHGGTCSATVMAAKDDIIEAKMPYVVMAATLDKISSPVNKYIYTTTMPGSGDGSVMARFVASMPQVKTIAIVKHSDEWADTKADAFSAALDKKIKVVATEQIDRKVTDAVSQAVRIKQLNPDVVIAFTYPAETAVLLRDARKYGLTVPFVATTSVMDLADLSQRAGGVDVVKQVYAASFLASPPGSSASAKWDEIYKASFPNDKLQTLSFFGMSGALLVVDALRRAGPDLTREKFIQALETTKDLDAGPAYCKISITPENHQGCTQGTVWSFVDGKVVPVGATWIEPKQ</sequence>
<proteinExistence type="inferred from homology"/>
<feature type="signal peptide" evidence="5">
    <location>
        <begin position="1"/>
        <end position="28"/>
    </location>
</feature>
<feature type="domain" description="Leucine-binding protein" evidence="6">
    <location>
        <begin position="37"/>
        <end position="374"/>
    </location>
</feature>
<evidence type="ECO:0000256" key="4">
    <source>
        <dbReference type="ARBA" id="ARBA00022970"/>
    </source>
</evidence>
<dbReference type="PANTHER" id="PTHR47235">
    <property type="entry name" value="BLR6548 PROTEIN"/>
    <property type="match status" value="1"/>
</dbReference>
<dbReference type="Gene3D" id="3.40.50.2300">
    <property type="match status" value="2"/>
</dbReference>
<protein>
    <recommendedName>
        <fullName evidence="6">Leucine-binding protein domain-containing protein</fullName>
    </recommendedName>
</protein>
<dbReference type="EMBL" id="SPQT01000001">
    <property type="protein sequence ID" value="TFV51334.1"/>
    <property type="molecule type" value="Genomic_DNA"/>
</dbReference>
<comment type="similarity">
    <text evidence="1">Belongs to the leucine-binding protein family.</text>
</comment>
<comment type="caution">
    <text evidence="7">The sequence shown here is derived from an EMBL/GenBank/DDBJ whole genome shotgun (WGS) entry which is preliminary data.</text>
</comment>
<evidence type="ECO:0000259" key="6">
    <source>
        <dbReference type="Pfam" id="PF13458"/>
    </source>
</evidence>